<dbReference type="PRINTS" id="PR00463">
    <property type="entry name" value="EP450I"/>
</dbReference>
<dbReference type="PANTHER" id="PTHR24305">
    <property type="entry name" value="CYTOCHROME P450"/>
    <property type="match status" value="1"/>
</dbReference>
<dbReference type="InterPro" id="IPR002401">
    <property type="entry name" value="Cyt_P450_E_grp-I"/>
</dbReference>
<protein>
    <submittedName>
        <fullName evidence="5">Cytochrome P450</fullName>
    </submittedName>
</protein>
<keyword evidence="4" id="KW-0349">Heme</keyword>
<reference evidence="5" key="1">
    <citation type="submission" date="2019-04" db="EMBL/GenBank/DDBJ databases">
        <title>Friends and foes A comparative genomics studyof 23 Aspergillus species from section Flavi.</title>
        <authorList>
            <consortium name="DOE Joint Genome Institute"/>
            <person name="Kjaerbolling I."/>
            <person name="Vesth T."/>
            <person name="Frisvad J.C."/>
            <person name="Nybo J.L."/>
            <person name="Theobald S."/>
            <person name="Kildgaard S."/>
            <person name="Isbrandt T."/>
            <person name="Kuo A."/>
            <person name="Sato A."/>
            <person name="Lyhne E.K."/>
            <person name="Kogle M.E."/>
            <person name="Wiebenga A."/>
            <person name="Kun R.S."/>
            <person name="Lubbers R.J."/>
            <person name="Makela M.R."/>
            <person name="Barry K."/>
            <person name="Chovatia M."/>
            <person name="Clum A."/>
            <person name="Daum C."/>
            <person name="Haridas S."/>
            <person name="He G."/>
            <person name="LaButti K."/>
            <person name="Lipzen A."/>
            <person name="Mondo S."/>
            <person name="Riley R."/>
            <person name="Salamov A."/>
            <person name="Simmons B.A."/>
            <person name="Magnuson J.K."/>
            <person name="Henrissat B."/>
            <person name="Mortensen U.H."/>
            <person name="Larsen T.O."/>
            <person name="Devries R.P."/>
            <person name="Grigoriev I.V."/>
            <person name="Machida M."/>
            <person name="Baker S.E."/>
            <person name="Andersen M.R."/>
        </authorList>
    </citation>
    <scope>NUCLEOTIDE SEQUENCE [LARGE SCALE GENOMIC DNA]</scope>
    <source>
        <strain evidence="5">IBT 14317</strain>
    </source>
</reference>
<dbReference type="Gene3D" id="1.10.630.10">
    <property type="entry name" value="Cytochrome P450"/>
    <property type="match status" value="1"/>
</dbReference>
<comment type="cofactor">
    <cofactor evidence="4">
        <name>heme</name>
        <dbReference type="ChEBI" id="CHEBI:30413"/>
    </cofactor>
</comment>
<dbReference type="GO" id="GO:0004497">
    <property type="term" value="F:monooxygenase activity"/>
    <property type="evidence" value="ECO:0007669"/>
    <property type="project" value="UniProtKB-KW"/>
</dbReference>
<dbReference type="OrthoDB" id="1470350at2759"/>
<dbReference type="InterPro" id="IPR036396">
    <property type="entry name" value="Cyt_P450_sf"/>
</dbReference>
<proteinExistence type="inferred from homology"/>
<gene>
    <name evidence="5" type="ORF">BDV23DRAFT_165731</name>
</gene>
<evidence type="ECO:0000256" key="2">
    <source>
        <dbReference type="ARBA" id="ARBA00023002"/>
    </source>
</evidence>
<feature type="binding site" description="axial binding residue" evidence="4">
    <location>
        <position position="243"/>
    </location>
    <ligand>
        <name>heme</name>
        <dbReference type="ChEBI" id="CHEBI:30413"/>
    </ligand>
    <ligandPart>
        <name>Fe</name>
        <dbReference type="ChEBI" id="CHEBI:18248"/>
    </ligandPart>
</feature>
<evidence type="ECO:0000256" key="4">
    <source>
        <dbReference type="PIRSR" id="PIRSR602401-1"/>
    </source>
</evidence>
<keyword evidence="2" id="KW-0560">Oxidoreductase</keyword>
<dbReference type="PRINTS" id="PR00385">
    <property type="entry name" value="P450"/>
</dbReference>
<dbReference type="InterPro" id="IPR001128">
    <property type="entry name" value="Cyt_P450"/>
</dbReference>
<comment type="similarity">
    <text evidence="1">Belongs to the cytochrome P450 family.</text>
</comment>
<dbReference type="GO" id="GO:0020037">
    <property type="term" value="F:heme binding"/>
    <property type="evidence" value="ECO:0007669"/>
    <property type="project" value="InterPro"/>
</dbReference>
<name>A0A5N7BTB3_PETAA</name>
<evidence type="ECO:0000313" key="5">
    <source>
        <dbReference type="EMBL" id="KAE8384989.1"/>
    </source>
</evidence>
<sequence>MRQDPSRLESSLEGVLSLFSTQAAMLMLQIPTRRTRRVKDASSHIHRMCSDILKDMRNKNDLDTVKQGNGNIAAVTLRSGVLTDGELVDQMMTLLAAGHGTTSHALQWAVYALCKQPEFQARLRKEVRSHLGPITDRQSAVSAAEIDGLPYLHAVCSETLRFYPSVPSTIREALHDTTVAGHRIPKGTHFTISPAVINVDPDLWGPDADTFDPGRWVREGHTNSGGVRSHQGFLTFLQGPRSCLGSAFARADLACLVAVLVGRFHMELEDPDREEVLTKRGVGAAPADGVRVRMKVVEGW</sequence>
<dbReference type="InterPro" id="IPR050121">
    <property type="entry name" value="Cytochrome_P450_monoxygenase"/>
</dbReference>
<dbReference type="AlphaFoldDB" id="A0A5N7BTB3"/>
<dbReference type="GO" id="GO:0016705">
    <property type="term" value="F:oxidoreductase activity, acting on paired donors, with incorporation or reduction of molecular oxygen"/>
    <property type="evidence" value="ECO:0007669"/>
    <property type="project" value="InterPro"/>
</dbReference>
<dbReference type="PANTHER" id="PTHR24305:SF227">
    <property type="entry name" value="P450, PUTATIVE (EUROFUNG)-RELATED"/>
    <property type="match status" value="1"/>
</dbReference>
<dbReference type="Proteomes" id="UP000326877">
    <property type="component" value="Unassembled WGS sequence"/>
</dbReference>
<organism evidence="5">
    <name type="scientific">Petromyces alliaceus</name>
    <name type="common">Aspergillus alliaceus</name>
    <dbReference type="NCBI Taxonomy" id="209559"/>
    <lineage>
        <taxon>Eukaryota</taxon>
        <taxon>Fungi</taxon>
        <taxon>Dikarya</taxon>
        <taxon>Ascomycota</taxon>
        <taxon>Pezizomycotina</taxon>
        <taxon>Eurotiomycetes</taxon>
        <taxon>Eurotiomycetidae</taxon>
        <taxon>Eurotiales</taxon>
        <taxon>Aspergillaceae</taxon>
        <taxon>Aspergillus</taxon>
        <taxon>Aspergillus subgen. Circumdati</taxon>
    </lineage>
</organism>
<keyword evidence="4" id="KW-0479">Metal-binding</keyword>
<evidence type="ECO:0000256" key="3">
    <source>
        <dbReference type="ARBA" id="ARBA00023033"/>
    </source>
</evidence>
<dbReference type="Pfam" id="PF00067">
    <property type="entry name" value="p450"/>
    <property type="match status" value="1"/>
</dbReference>
<dbReference type="GO" id="GO:0005506">
    <property type="term" value="F:iron ion binding"/>
    <property type="evidence" value="ECO:0007669"/>
    <property type="project" value="InterPro"/>
</dbReference>
<dbReference type="EMBL" id="ML735348">
    <property type="protein sequence ID" value="KAE8384989.1"/>
    <property type="molecule type" value="Genomic_DNA"/>
</dbReference>
<accession>A0A5N7BTB3</accession>
<dbReference type="SUPFAM" id="SSF48264">
    <property type="entry name" value="Cytochrome P450"/>
    <property type="match status" value="1"/>
</dbReference>
<keyword evidence="4" id="KW-0408">Iron</keyword>
<keyword evidence="3" id="KW-0503">Monooxygenase</keyword>
<evidence type="ECO:0000256" key="1">
    <source>
        <dbReference type="ARBA" id="ARBA00010617"/>
    </source>
</evidence>